<comment type="caution">
    <text evidence="1">The sequence shown here is derived from an EMBL/GenBank/DDBJ whole genome shotgun (WGS) entry which is preliminary data.</text>
</comment>
<name>A0AA40AYI9_9PEZI</name>
<evidence type="ECO:0000313" key="2">
    <source>
        <dbReference type="Proteomes" id="UP001172102"/>
    </source>
</evidence>
<dbReference type="EMBL" id="JAUKUA010000002">
    <property type="protein sequence ID" value="KAK0724362.1"/>
    <property type="molecule type" value="Genomic_DNA"/>
</dbReference>
<sequence>MSLAQIWFPSVLLAAKSAILRRSSLPPPATPYPRLPCSPCDLPASSFGYYPLLVSPFIRYTKCARGRVLGVVTTLIRTPPILAIFAHLGPFAPSYPSHPRRLDCRDQIL</sequence>
<dbReference type="Proteomes" id="UP001172102">
    <property type="component" value="Unassembled WGS sequence"/>
</dbReference>
<keyword evidence="2" id="KW-1185">Reference proteome</keyword>
<evidence type="ECO:0000313" key="1">
    <source>
        <dbReference type="EMBL" id="KAK0724362.1"/>
    </source>
</evidence>
<organism evidence="1 2">
    <name type="scientific">Lasiosphaeris hirsuta</name>
    <dbReference type="NCBI Taxonomy" id="260670"/>
    <lineage>
        <taxon>Eukaryota</taxon>
        <taxon>Fungi</taxon>
        <taxon>Dikarya</taxon>
        <taxon>Ascomycota</taxon>
        <taxon>Pezizomycotina</taxon>
        <taxon>Sordariomycetes</taxon>
        <taxon>Sordariomycetidae</taxon>
        <taxon>Sordariales</taxon>
        <taxon>Lasiosphaeriaceae</taxon>
        <taxon>Lasiosphaeris</taxon>
    </lineage>
</organism>
<gene>
    <name evidence="1" type="ORF">B0H67DRAFT_103074</name>
</gene>
<accession>A0AA40AYI9</accession>
<protein>
    <submittedName>
        <fullName evidence="1">Uncharacterized protein</fullName>
    </submittedName>
</protein>
<proteinExistence type="predicted"/>
<reference evidence="1" key="1">
    <citation type="submission" date="2023-06" db="EMBL/GenBank/DDBJ databases">
        <title>Genome-scale phylogeny and comparative genomics of the fungal order Sordariales.</title>
        <authorList>
            <consortium name="Lawrence Berkeley National Laboratory"/>
            <person name="Hensen N."/>
            <person name="Bonometti L."/>
            <person name="Westerberg I."/>
            <person name="Brannstrom I.O."/>
            <person name="Guillou S."/>
            <person name="Cros-Aarteil S."/>
            <person name="Calhoun S."/>
            <person name="Haridas S."/>
            <person name="Kuo A."/>
            <person name="Mondo S."/>
            <person name="Pangilinan J."/>
            <person name="Riley R."/>
            <person name="Labutti K."/>
            <person name="Andreopoulos B."/>
            <person name="Lipzen A."/>
            <person name="Chen C."/>
            <person name="Yanf M."/>
            <person name="Daum C."/>
            <person name="Ng V."/>
            <person name="Clum A."/>
            <person name="Steindorff A."/>
            <person name="Ohm R."/>
            <person name="Martin F."/>
            <person name="Silar P."/>
            <person name="Natvig D."/>
            <person name="Lalanne C."/>
            <person name="Gautier V."/>
            <person name="Ament-Velasquez S.L."/>
            <person name="Kruys A."/>
            <person name="Hutchinson M.I."/>
            <person name="Powell A.J."/>
            <person name="Barry K."/>
            <person name="Miller A.N."/>
            <person name="Grigoriev I.V."/>
            <person name="Debuchy R."/>
            <person name="Gladieux P."/>
            <person name="Thoren M.H."/>
            <person name="Johannesson H."/>
        </authorList>
    </citation>
    <scope>NUCLEOTIDE SEQUENCE</scope>
    <source>
        <strain evidence="1">SMH4607-1</strain>
    </source>
</reference>
<dbReference type="AlphaFoldDB" id="A0AA40AYI9"/>